<dbReference type="SMART" id="SM00248">
    <property type="entry name" value="ANK"/>
    <property type="match status" value="9"/>
</dbReference>
<dbReference type="InterPro" id="IPR026591">
    <property type="entry name" value="Sirtuin_cat_small_dom_sf"/>
</dbReference>
<dbReference type="KEGG" id="dpp:DICPUDRAFT_25545"/>
<feature type="domain" description="Deacetylase sirtuin-type" evidence="7">
    <location>
        <begin position="428"/>
        <end position="712"/>
    </location>
</feature>
<keyword evidence="5" id="KW-0479">Metal-binding</keyword>
<dbReference type="Gene3D" id="3.40.50.1220">
    <property type="entry name" value="TPP-binding domain"/>
    <property type="match status" value="1"/>
</dbReference>
<keyword evidence="2" id="KW-0808">Transferase</keyword>
<sequence>MIKNKILLFLYFITVLPILYLTLIPFYKIFGGRNLRKKKIDYSQYPKEWNDLLIGAYLNDYFIIEVYLSIENNNINFTDSIGWNALHVSVSNKCKSVTEYLLENNIDFSTQTIDKGYTALHIASSNGYLDIVEMMIATNKMPPISALSNEMETPLLMAITNNHTDIANALLVYYSENYSIDEFQRFIDQYNANGVSPFIMCVLRDNYSLLASLVLYGADVNSFKKDNSNALHCAANTNNVKIIKYLIDNGTNSEAFNRYGNTPIHEASIRSNYQAITAFVEMNIKLANLKDKDGSSPLHLCCNCSMSKDIEKNLNCIKTLHYNGNADLNQTDNGGATPLHVLACNEPNVLELVEFLLKNGADPTIENKHGWSALHQAYNNKHAKQVYDALYQHTKLNYPAYLNGFNTEKKKEINQNQDQSSVYTIDKEELHKIGLERLKSIGDKIKNGEIKRIICLTGSGISANAGIPPYRTKDGLLNRNQQFSFSLEVLRENPELFFETLKKHFYPTANGDSLVKPTQSHKFINQLADKGLLLRNYTQNVDPLQERSGTPDELIVHAHGSFNNWYCSNCKKEYDKNEIWLEIGRGGLPYCKESSCREIIRPGVVFFGEKLPIEFKRYSISDFRECDCLFVLGTSLQVYPFSGLLNDVKIDIPRVLINFESTGPFRNTNDLLNQSQNNNDDIKIESRGLRDVVVLGDCDKGVNFLNNLFFNS</sequence>
<name>F0Z792_DICPU</name>
<dbReference type="OMA" id="DFRECDC"/>
<evidence type="ECO:0000256" key="6">
    <source>
        <dbReference type="SAM" id="Phobius"/>
    </source>
</evidence>
<dbReference type="Pfam" id="PF02146">
    <property type="entry name" value="SIR2"/>
    <property type="match status" value="1"/>
</dbReference>
<evidence type="ECO:0000256" key="3">
    <source>
        <dbReference type="ARBA" id="ARBA00023027"/>
    </source>
</evidence>
<dbReference type="EMBL" id="GL870945">
    <property type="protein sequence ID" value="EGC40203.1"/>
    <property type="molecule type" value="Genomic_DNA"/>
</dbReference>
<gene>
    <name evidence="8" type="ORF">DICPUDRAFT_25545</name>
</gene>
<dbReference type="PANTHER" id="PTHR11085:SF8">
    <property type="entry name" value="NAD-DEPENDENT HISTONE DEACETYLASE HST3"/>
    <property type="match status" value="1"/>
</dbReference>
<dbReference type="InterPro" id="IPR026590">
    <property type="entry name" value="Ssirtuin_cat_dom"/>
</dbReference>
<evidence type="ECO:0000256" key="1">
    <source>
        <dbReference type="ARBA" id="ARBA00006988"/>
    </source>
</evidence>
<feature type="repeat" description="ANK" evidence="4">
    <location>
        <begin position="226"/>
        <end position="258"/>
    </location>
</feature>
<feature type="binding site" evidence="5">
    <location>
        <position position="591"/>
    </location>
    <ligand>
        <name>Zn(2+)</name>
        <dbReference type="ChEBI" id="CHEBI:29105"/>
    </ligand>
</feature>
<proteinExistence type="inferred from homology"/>
<dbReference type="OrthoDB" id="420264at2759"/>
<keyword evidence="6" id="KW-0472">Membrane</keyword>
<dbReference type="PROSITE" id="PS50297">
    <property type="entry name" value="ANK_REP_REGION"/>
    <property type="match status" value="3"/>
</dbReference>
<dbReference type="Gene3D" id="1.25.40.20">
    <property type="entry name" value="Ankyrin repeat-containing domain"/>
    <property type="match status" value="1"/>
</dbReference>
<dbReference type="InParanoid" id="F0Z792"/>
<dbReference type="Gene3D" id="3.30.1600.10">
    <property type="entry name" value="SIR2/SIRT2 'Small Domain"/>
    <property type="match status" value="1"/>
</dbReference>
<dbReference type="SUPFAM" id="SSF52467">
    <property type="entry name" value="DHS-like NAD/FAD-binding domain"/>
    <property type="match status" value="1"/>
</dbReference>
<dbReference type="GeneID" id="10509193"/>
<dbReference type="eggNOG" id="KOG4177">
    <property type="taxonomic scope" value="Eukaryota"/>
</dbReference>
<evidence type="ECO:0000259" key="7">
    <source>
        <dbReference type="PROSITE" id="PS50305"/>
    </source>
</evidence>
<keyword evidence="6" id="KW-0812">Transmembrane</keyword>
<dbReference type="InterPro" id="IPR003000">
    <property type="entry name" value="Sirtuin"/>
</dbReference>
<keyword evidence="5" id="KW-0862">Zinc</keyword>
<organism evidence="8 9">
    <name type="scientific">Dictyostelium purpureum</name>
    <name type="common">Slime mold</name>
    <dbReference type="NCBI Taxonomy" id="5786"/>
    <lineage>
        <taxon>Eukaryota</taxon>
        <taxon>Amoebozoa</taxon>
        <taxon>Evosea</taxon>
        <taxon>Eumycetozoa</taxon>
        <taxon>Dictyostelia</taxon>
        <taxon>Dictyosteliales</taxon>
        <taxon>Dictyosteliaceae</taxon>
        <taxon>Dictyostelium</taxon>
    </lineage>
</organism>
<dbReference type="GO" id="GO:0070403">
    <property type="term" value="F:NAD+ binding"/>
    <property type="evidence" value="ECO:0007669"/>
    <property type="project" value="InterPro"/>
</dbReference>
<evidence type="ECO:0000313" key="8">
    <source>
        <dbReference type="EMBL" id="EGC40203.1"/>
    </source>
</evidence>
<dbReference type="SUPFAM" id="SSF48403">
    <property type="entry name" value="Ankyrin repeat"/>
    <property type="match status" value="1"/>
</dbReference>
<evidence type="ECO:0000256" key="2">
    <source>
        <dbReference type="ARBA" id="ARBA00022679"/>
    </source>
</evidence>
<dbReference type="Pfam" id="PF12796">
    <property type="entry name" value="Ank_2"/>
    <property type="match status" value="3"/>
</dbReference>
<dbReference type="GO" id="GO:0046872">
    <property type="term" value="F:metal ion binding"/>
    <property type="evidence" value="ECO:0007669"/>
    <property type="project" value="UniProtKB-KW"/>
</dbReference>
<protein>
    <recommendedName>
        <fullName evidence="7">Deacetylase sirtuin-type domain-containing protein</fullName>
    </recommendedName>
</protein>
<feature type="binding site" evidence="5">
    <location>
        <position position="567"/>
    </location>
    <ligand>
        <name>Zn(2+)</name>
        <dbReference type="ChEBI" id="CHEBI:29105"/>
    </ligand>
</feature>
<evidence type="ECO:0000256" key="5">
    <source>
        <dbReference type="PROSITE-ProRule" id="PRU00236"/>
    </source>
</evidence>
<dbReference type="InterPro" id="IPR029035">
    <property type="entry name" value="DHS-like_NAD/FAD-binding_dom"/>
</dbReference>
<dbReference type="VEuPathDB" id="AmoebaDB:DICPUDRAFT_25545"/>
<reference evidence="9" key="1">
    <citation type="journal article" date="2011" name="Genome Biol.">
        <title>Comparative genomics of the social amoebae Dictyostelium discoideum and Dictyostelium purpureum.</title>
        <authorList>
            <consortium name="US DOE Joint Genome Institute (JGI-PGF)"/>
            <person name="Sucgang R."/>
            <person name="Kuo A."/>
            <person name="Tian X."/>
            <person name="Salerno W."/>
            <person name="Parikh A."/>
            <person name="Feasley C.L."/>
            <person name="Dalin E."/>
            <person name="Tu H."/>
            <person name="Huang E."/>
            <person name="Barry K."/>
            <person name="Lindquist E."/>
            <person name="Shapiro H."/>
            <person name="Bruce D."/>
            <person name="Schmutz J."/>
            <person name="Salamov A."/>
            <person name="Fey P."/>
            <person name="Gaudet P."/>
            <person name="Anjard C."/>
            <person name="Babu M.M."/>
            <person name="Basu S."/>
            <person name="Bushmanova Y."/>
            <person name="van der Wel H."/>
            <person name="Katoh-Kurasawa M."/>
            <person name="Dinh C."/>
            <person name="Coutinho P.M."/>
            <person name="Saito T."/>
            <person name="Elias M."/>
            <person name="Schaap P."/>
            <person name="Kay R.R."/>
            <person name="Henrissat B."/>
            <person name="Eichinger L."/>
            <person name="Rivero F."/>
            <person name="Putnam N.H."/>
            <person name="West C.M."/>
            <person name="Loomis W.F."/>
            <person name="Chisholm R.L."/>
            <person name="Shaulsky G."/>
            <person name="Strassmann J.E."/>
            <person name="Queller D.C."/>
            <person name="Kuspa A."/>
            <person name="Grigoriev I.V."/>
        </authorList>
    </citation>
    <scope>NUCLEOTIDE SEQUENCE [LARGE SCALE GENOMIC DNA]</scope>
    <source>
        <strain evidence="9">QSDP1</strain>
    </source>
</reference>
<accession>F0Z792</accession>
<keyword evidence="6" id="KW-1133">Transmembrane helix</keyword>
<dbReference type="PROSITE" id="PS50305">
    <property type="entry name" value="SIRTUIN"/>
    <property type="match status" value="1"/>
</dbReference>
<dbReference type="InterPro" id="IPR036770">
    <property type="entry name" value="Ankyrin_rpt-contain_sf"/>
</dbReference>
<dbReference type="InterPro" id="IPR050134">
    <property type="entry name" value="NAD-dep_sirtuin_deacylases"/>
</dbReference>
<keyword evidence="9" id="KW-1185">Reference proteome</keyword>
<dbReference type="PROSITE" id="PS50088">
    <property type="entry name" value="ANK_REPEAT"/>
    <property type="match status" value="3"/>
</dbReference>
<dbReference type="RefSeq" id="XP_003283272.1">
    <property type="nucleotide sequence ID" value="XM_003283224.1"/>
</dbReference>
<dbReference type="PANTHER" id="PTHR11085">
    <property type="entry name" value="NAD-DEPENDENT PROTEIN DEACYLASE SIRTUIN-5, MITOCHONDRIAL-RELATED"/>
    <property type="match status" value="1"/>
</dbReference>
<keyword evidence="3" id="KW-0520">NAD</keyword>
<feature type="binding site" evidence="5">
    <location>
        <position position="570"/>
    </location>
    <ligand>
        <name>Zn(2+)</name>
        <dbReference type="ChEBI" id="CHEBI:29105"/>
    </ligand>
</feature>
<evidence type="ECO:0000256" key="4">
    <source>
        <dbReference type="PROSITE-ProRule" id="PRU00023"/>
    </source>
</evidence>
<feature type="binding site" evidence="5">
    <location>
        <position position="596"/>
    </location>
    <ligand>
        <name>Zn(2+)</name>
        <dbReference type="ChEBI" id="CHEBI:29105"/>
    </ligand>
</feature>
<dbReference type="InterPro" id="IPR002110">
    <property type="entry name" value="Ankyrin_rpt"/>
</dbReference>
<dbReference type="Proteomes" id="UP000001064">
    <property type="component" value="Unassembled WGS sequence"/>
</dbReference>
<feature type="repeat" description="ANK" evidence="4">
    <location>
        <begin position="334"/>
        <end position="368"/>
    </location>
</feature>
<keyword evidence="4" id="KW-0040">ANK repeat</keyword>
<dbReference type="GO" id="GO:0016740">
    <property type="term" value="F:transferase activity"/>
    <property type="evidence" value="ECO:0007669"/>
    <property type="project" value="UniProtKB-KW"/>
</dbReference>
<dbReference type="STRING" id="5786.F0Z792"/>
<dbReference type="eggNOG" id="KOG2682">
    <property type="taxonomic scope" value="Eukaryota"/>
</dbReference>
<feature type="transmembrane region" description="Helical" evidence="6">
    <location>
        <begin position="6"/>
        <end position="30"/>
    </location>
</feature>
<feature type="active site" description="Proton acceptor" evidence="5">
    <location>
        <position position="559"/>
    </location>
</feature>
<comment type="similarity">
    <text evidence="1">Belongs to the sirtuin family.</text>
</comment>
<dbReference type="AlphaFoldDB" id="F0Z792"/>
<dbReference type="PRINTS" id="PR01415">
    <property type="entry name" value="ANKYRIN"/>
</dbReference>
<evidence type="ECO:0000313" key="9">
    <source>
        <dbReference type="Proteomes" id="UP000001064"/>
    </source>
</evidence>
<feature type="repeat" description="ANK" evidence="4">
    <location>
        <begin position="115"/>
        <end position="136"/>
    </location>
</feature>